<evidence type="ECO:0000256" key="1">
    <source>
        <dbReference type="SAM" id="MobiDB-lite"/>
    </source>
</evidence>
<feature type="transmembrane region" description="Helical" evidence="2">
    <location>
        <begin position="177"/>
        <end position="197"/>
    </location>
</feature>
<dbReference type="GO" id="GO:0080120">
    <property type="term" value="P:CAAX-box protein maturation"/>
    <property type="evidence" value="ECO:0007669"/>
    <property type="project" value="UniProtKB-ARBA"/>
</dbReference>
<reference evidence="4 5" key="1">
    <citation type="submission" date="2014-02" db="EMBL/GenBank/DDBJ databases">
        <title>The small core and large imbalanced accessory genome model reveals a collaborative survival strategy of Sorangium cellulosum strains in nature.</title>
        <authorList>
            <person name="Han K."/>
            <person name="Peng R."/>
            <person name="Blom J."/>
            <person name="Li Y.-Z."/>
        </authorList>
    </citation>
    <scope>NUCLEOTIDE SEQUENCE [LARGE SCALE GENOMIC DNA]</scope>
    <source>
        <strain evidence="4 5">So0157-25</strain>
    </source>
</reference>
<feature type="domain" description="CAAX prenyl protease 2/Lysostaphin resistance protein A-like" evidence="3">
    <location>
        <begin position="136"/>
        <end position="240"/>
    </location>
</feature>
<name>A0A150PEX2_SORCE</name>
<evidence type="ECO:0000313" key="5">
    <source>
        <dbReference type="Proteomes" id="UP000075420"/>
    </source>
</evidence>
<comment type="caution">
    <text evidence="4">The sequence shown here is derived from an EMBL/GenBank/DDBJ whole genome shotgun (WGS) entry which is preliminary data.</text>
</comment>
<evidence type="ECO:0000256" key="2">
    <source>
        <dbReference type="SAM" id="Phobius"/>
    </source>
</evidence>
<dbReference type="Pfam" id="PF02517">
    <property type="entry name" value="Rce1-like"/>
    <property type="match status" value="1"/>
</dbReference>
<protein>
    <recommendedName>
        <fullName evidence="3">CAAX prenyl protease 2/Lysostaphin resistance protein A-like domain-containing protein</fullName>
    </recommendedName>
</protein>
<feature type="transmembrane region" description="Helical" evidence="2">
    <location>
        <begin position="152"/>
        <end position="170"/>
    </location>
</feature>
<dbReference type="EMBL" id="JELY01001916">
    <property type="protein sequence ID" value="KYF54205.1"/>
    <property type="molecule type" value="Genomic_DNA"/>
</dbReference>
<keyword evidence="2" id="KW-0812">Transmembrane</keyword>
<evidence type="ECO:0000259" key="3">
    <source>
        <dbReference type="Pfam" id="PF02517"/>
    </source>
</evidence>
<dbReference type="AlphaFoldDB" id="A0A150PEX2"/>
<dbReference type="GO" id="GO:0004175">
    <property type="term" value="F:endopeptidase activity"/>
    <property type="evidence" value="ECO:0007669"/>
    <property type="project" value="UniProtKB-ARBA"/>
</dbReference>
<sequence>MPAAGPELARPGAAPAGEKPSSKSDALTDLALTMPIFVLYHLGVAFLPIRNAADPVTAELRALAKHSLPMYAGLTVAVGAVFVLVLSILGRGHALKTRRFALLAAEGALYAILMRFAGAYVVGSLRLGPPVLSDDIFTGVVMSLGAGFYEEIAFRAGLYGLGALAIKLFFGRGAQGVVLLVGWAVVAAAVFSGWHYVGAMGDPWNLASFVFRMVCGLVLTAIYVFRGFAPAVWTHALYDVWVLVLR</sequence>
<feature type="transmembrane region" description="Helical" evidence="2">
    <location>
        <begin position="30"/>
        <end position="49"/>
    </location>
</feature>
<keyword evidence="2" id="KW-1133">Transmembrane helix</keyword>
<dbReference type="Proteomes" id="UP000075420">
    <property type="component" value="Unassembled WGS sequence"/>
</dbReference>
<keyword evidence="2" id="KW-0472">Membrane</keyword>
<gene>
    <name evidence="4" type="ORF">BE08_18825</name>
</gene>
<proteinExistence type="predicted"/>
<organism evidence="4 5">
    <name type="scientific">Sorangium cellulosum</name>
    <name type="common">Polyangium cellulosum</name>
    <dbReference type="NCBI Taxonomy" id="56"/>
    <lineage>
        <taxon>Bacteria</taxon>
        <taxon>Pseudomonadati</taxon>
        <taxon>Myxococcota</taxon>
        <taxon>Polyangia</taxon>
        <taxon>Polyangiales</taxon>
        <taxon>Polyangiaceae</taxon>
        <taxon>Sorangium</taxon>
    </lineage>
</organism>
<feature type="region of interest" description="Disordered" evidence="1">
    <location>
        <begin position="1"/>
        <end position="22"/>
    </location>
</feature>
<feature type="transmembrane region" description="Helical" evidence="2">
    <location>
        <begin position="69"/>
        <end position="89"/>
    </location>
</feature>
<evidence type="ECO:0000313" key="4">
    <source>
        <dbReference type="EMBL" id="KYF54205.1"/>
    </source>
</evidence>
<dbReference type="InterPro" id="IPR003675">
    <property type="entry name" value="Rce1/LyrA-like_dom"/>
</dbReference>
<feature type="transmembrane region" description="Helical" evidence="2">
    <location>
        <begin position="101"/>
        <end position="122"/>
    </location>
</feature>
<feature type="transmembrane region" description="Helical" evidence="2">
    <location>
        <begin position="203"/>
        <end position="225"/>
    </location>
</feature>
<accession>A0A150PEX2</accession>